<accession>A0A061QV79</accession>
<dbReference type="InterPro" id="IPR052941">
    <property type="entry name" value="StomDev_PlantInt_Reg"/>
</dbReference>
<dbReference type="AlphaFoldDB" id="A0A061QV79"/>
<evidence type="ECO:0000313" key="5">
    <source>
        <dbReference type="EMBL" id="JAC64557.1"/>
    </source>
</evidence>
<keyword evidence="3" id="KW-1133">Transmembrane helix</keyword>
<keyword evidence="5" id="KW-0808">Transferase</keyword>
<dbReference type="EMBL" id="GBEZ01022276">
    <property type="protein sequence ID" value="JAC64557.1"/>
    <property type="molecule type" value="Transcribed_RNA"/>
</dbReference>
<evidence type="ECO:0000256" key="2">
    <source>
        <dbReference type="SAM" id="MobiDB-lite"/>
    </source>
</evidence>
<protein>
    <submittedName>
        <fullName evidence="5">Receptor kinase</fullName>
    </submittedName>
</protein>
<dbReference type="GO" id="GO:0005930">
    <property type="term" value="C:axoneme"/>
    <property type="evidence" value="ECO:0007669"/>
    <property type="project" value="UniProtKB-SubCell"/>
</dbReference>
<comment type="subcellular location">
    <subcellularLocation>
        <location evidence="1">Cytoplasm</location>
        <location evidence="1">Cytoskeleton</location>
        <location evidence="1">Cilium axoneme</location>
    </subcellularLocation>
</comment>
<evidence type="ECO:0000256" key="3">
    <source>
        <dbReference type="SAM" id="Phobius"/>
    </source>
</evidence>
<sequence length="826" mass="89403">MHHYRRSPAISFLVSTCLFSIFLAKDVLMTYNGQYVVPPGTYAPSRSLGSGDEHTYLLNLTFDEEGEFDFEVVLDVDSGDADLVVAGPVLTPDGTPARAQMQRVSDHFTGQEYIFLSRYSIQKAGQGLYQARVRGYGSDNSYRLTLEKTFSEREPPADEQAVLEAIYKDCCEHEGSCRSLSGSVRAAKPNGDLTSFCHVPNQGCDKDGHITALRLPGESLRCDFPQAIRRLPWLSRLGLEDNNITGRMEEVLDILAPLPLESLHLGSNKLSGSLPCIPKDVALSNITVMHLSSNEIAGRIPSCFLTSGMQVVVLERNSLTGGLPRPLPELPSLQMFIASMQSDGAGITGTIPDLAAWPALTMLDLGGNRLRGPFPELPPLLRTLRMDSNELSGELPADLSGEENLREIDVARNRMSGPLPLSLPPEIRALRLGGNSFSGPIPHRSWFPDTTKMGTNPLRELRLGGNALTGTVPSHLALLPNLWALDLSGNRLGGSLTPYVDLITRNVLLEFDVSDNELTGPLPVEITRMLVLRQYWNNWTVWQVSHLTRRPRFDVSGNDISGPFPVAILEDALDESRHLELGLEGNRFECPEEGRLNDTDVNATGVASLLRRLDCVEGGEVVWLVEQQGIDLPVPTDQANVTAPAQGNSSQDADADADVGTPPVQEVKGMELAGKDPEDDLVGQLEDILTPSATGNESIFDGKEIEELAPTPMERDNPDTNSTLSGSPGQSRGGVSQAVLIVIGFFVGVLVAVAAAIMGVQIYRKRMGKKYEAYNGGDPAHGPAAPVTHAAVLDVEHMGAPPHADGTEMVAHHKDVVGASQEPPRC</sequence>
<feature type="chain" id="PRO_5001609183" evidence="4">
    <location>
        <begin position="25"/>
        <end position="826"/>
    </location>
</feature>
<keyword evidence="4" id="KW-0732">Signal</keyword>
<organism evidence="5">
    <name type="scientific">Tetraselmis sp. GSL018</name>
    <dbReference type="NCBI Taxonomy" id="582737"/>
    <lineage>
        <taxon>Eukaryota</taxon>
        <taxon>Viridiplantae</taxon>
        <taxon>Chlorophyta</taxon>
        <taxon>core chlorophytes</taxon>
        <taxon>Chlorodendrophyceae</taxon>
        <taxon>Chlorodendrales</taxon>
        <taxon>Chlorodendraceae</taxon>
        <taxon>Tetraselmis</taxon>
    </lineage>
</organism>
<evidence type="ECO:0000256" key="4">
    <source>
        <dbReference type="SAM" id="SignalP"/>
    </source>
</evidence>
<evidence type="ECO:0000256" key="1">
    <source>
        <dbReference type="ARBA" id="ARBA00004430"/>
    </source>
</evidence>
<dbReference type="Gene3D" id="3.80.10.10">
    <property type="entry name" value="Ribonuclease Inhibitor"/>
    <property type="match status" value="2"/>
</dbReference>
<proteinExistence type="predicted"/>
<feature type="transmembrane region" description="Helical" evidence="3">
    <location>
        <begin position="738"/>
        <end position="760"/>
    </location>
</feature>
<feature type="region of interest" description="Disordered" evidence="2">
    <location>
        <begin position="635"/>
        <end position="662"/>
    </location>
</feature>
<dbReference type="SUPFAM" id="SSF52058">
    <property type="entry name" value="L domain-like"/>
    <property type="match status" value="1"/>
</dbReference>
<feature type="region of interest" description="Disordered" evidence="2">
    <location>
        <begin position="709"/>
        <end position="732"/>
    </location>
</feature>
<keyword evidence="5" id="KW-0675">Receptor</keyword>
<feature type="compositionally biased region" description="Polar residues" evidence="2">
    <location>
        <begin position="719"/>
        <end position="732"/>
    </location>
</feature>
<dbReference type="InterPro" id="IPR032675">
    <property type="entry name" value="LRR_dom_sf"/>
</dbReference>
<feature type="compositionally biased region" description="Polar residues" evidence="2">
    <location>
        <begin position="637"/>
        <end position="652"/>
    </location>
</feature>
<keyword evidence="5" id="KW-0418">Kinase</keyword>
<reference evidence="5" key="1">
    <citation type="submission" date="2014-05" db="EMBL/GenBank/DDBJ databases">
        <title>The transcriptome of the halophilic microalga Tetraselmis sp. GSL018 isolated from the Great Salt Lake, Utah.</title>
        <authorList>
            <person name="Jinkerson R.E."/>
            <person name="D'Adamo S."/>
            <person name="Posewitz M.C."/>
        </authorList>
    </citation>
    <scope>NUCLEOTIDE SEQUENCE</scope>
    <source>
        <strain evidence="5">GSL018</strain>
    </source>
</reference>
<dbReference type="GO" id="GO:0016301">
    <property type="term" value="F:kinase activity"/>
    <property type="evidence" value="ECO:0007669"/>
    <property type="project" value="UniProtKB-KW"/>
</dbReference>
<keyword evidence="3" id="KW-0472">Membrane</keyword>
<gene>
    <name evidence="5" type="ORF">TSPGSL018_18046</name>
</gene>
<dbReference type="PANTHER" id="PTHR48004">
    <property type="entry name" value="OS01G0149700 PROTEIN"/>
    <property type="match status" value="1"/>
</dbReference>
<dbReference type="PANTHER" id="PTHR48004:SF59">
    <property type="entry name" value="LEUCINE-RICH REPEAT-CONTAINING N-TERMINAL PLANT-TYPE DOMAIN-CONTAINING PROTEIN"/>
    <property type="match status" value="1"/>
</dbReference>
<feature type="signal peptide" evidence="4">
    <location>
        <begin position="1"/>
        <end position="24"/>
    </location>
</feature>
<name>A0A061QV79_9CHLO</name>
<keyword evidence="3" id="KW-0812">Transmembrane</keyword>